<keyword evidence="3 10" id="KW-0690">Ribosome biogenesis</keyword>
<proteinExistence type="inferred from homology"/>
<evidence type="ECO:0000256" key="4">
    <source>
        <dbReference type="ARBA" id="ARBA00022552"/>
    </source>
</evidence>
<gene>
    <name evidence="11" type="ORF">DLAC_09293</name>
</gene>
<keyword evidence="7 10" id="KW-0418">Kinase</keyword>
<feature type="binding site" evidence="10">
    <location>
        <position position="114"/>
    </location>
    <ligand>
        <name>ATP</name>
        <dbReference type="ChEBI" id="CHEBI:30616"/>
    </ligand>
</feature>
<dbReference type="STRING" id="361077.A0A151Z9P7"/>
<dbReference type="EC" id="2.7.4.3" evidence="10"/>
<name>A0A151Z9P7_TIELA</name>
<comment type="catalytic activity">
    <reaction evidence="1 10">
        <text>AMP + ATP = 2 ADP</text>
        <dbReference type="Rhea" id="RHEA:12973"/>
        <dbReference type="ChEBI" id="CHEBI:30616"/>
        <dbReference type="ChEBI" id="CHEBI:456215"/>
        <dbReference type="ChEBI" id="CHEBI:456216"/>
        <dbReference type="EC" id="2.7.4.3"/>
    </reaction>
</comment>
<keyword evidence="6 10" id="KW-0547">Nucleotide-binding</keyword>
<reference evidence="11 12" key="1">
    <citation type="submission" date="2015-12" db="EMBL/GenBank/DDBJ databases">
        <title>Dictyostelia acquired genes for synthesis and detection of signals that induce cell-type specialization by lateral gene transfer from prokaryotes.</title>
        <authorList>
            <person name="Gloeckner G."/>
            <person name="Schaap P."/>
        </authorList>
    </citation>
    <scope>NUCLEOTIDE SEQUENCE [LARGE SCALE GENOMIC DNA]</scope>
    <source>
        <strain evidence="11 12">TK</strain>
    </source>
</reference>
<dbReference type="GO" id="GO:0006364">
    <property type="term" value="P:rRNA processing"/>
    <property type="evidence" value="ECO:0007669"/>
    <property type="project" value="UniProtKB-KW"/>
</dbReference>
<dbReference type="InParanoid" id="A0A151Z9P7"/>
<comment type="caution">
    <text evidence="11">The sequence shown here is derived from an EMBL/GenBank/DDBJ whole genome shotgun (WGS) entry which is preliminary data.</text>
</comment>
<evidence type="ECO:0000313" key="11">
    <source>
        <dbReference type="EMBL" id="KYQ90659.1"/>
    </source>
</evidence>
<feature type="binding site" evidence="10">
    <location>
        <position position="22"/>
    </location>
    <ligand>
        <name>ATP</name>
        <dbReference type="ChEBI" id="CHEBI:30616"/>
    </ligand>
</feature>
<dbReference type="HAMAP" id="MF_00039">
    <property type="entry name" value="Adenylate_kinase_AK6"/>
    <property type="match status" value="1"/>
</dbReference>
<evidence type="ECO:0000256" key="10">
    <source>
        <dbReference type="HAMAP-Rule" id="MF_03173"/>
    </source>
</evidence>
<dbReference type="OMA" id="QCEIFGT"/>
<feature type="binding site" evidence="10">
    <location>
        <position position="20"/>
    </location>
    <ligand>
        <name>ATP</name>
        <dbReference type="ChEBI" id="CHEBI:30616"/>
    </ligand>
</feature>
<dbReference type="SUPFAM" id="SSF52540">
    <property type="entry name" value="P-loop containing nucleoside triphosphate hydrolases"/>
    <property type="match status" value="1"/>
</dbReference>
<dbReference type="GO" id="GO:0005634">
    <property type="term" value="C:nucleus"/>
    <property type="evidence" value="ECO:0007669"/>
    <property type="project" value="UniProtKB-SubCell"/>
</dbReference>
<comment type="subunit">
    <text evidence="10">Interacts with small ribosomal subunit protein uS11. Not a structural component of 43S pre-ribosomes, but transiently interacts with them by binding to uS11.</text>
</comment>
<evidence type="ECO:0000256" key="5">
    <source>
        <dbReference type="ARBA" id="ARBA00022679"/>
    </source>
</evidence>
<feature type="region of interest" description="LID" evidence="10">
    <location>
        <begin position="113"/>
        <end position="123"/>
    </location>
</feature>
<feature type="region of interest" description="NMPbind" evidence="10">
    <location>
        <begin position="38"/>
        <end position="61"/>
    </location>
</feature>
<comment type="subcellular location">
    <subcellularLocation>
        <location evidence="10">Cytoplasm</location>
    </subcellularLocation>
    <subcellularLocation>
        <location evidence="10">Nucleus</location>
    </subcellularLocation>
</comment>
<dbReference type="FunCoup" id="A0A151Z9P7">
    <property type="interactions" value="558"/>
</dbReference>
<evidence type="ECO:0000256" key="7">
    <source>
        <dbReference type="ARBA" id="ARBA00022777"/>
    </source>
</evidence>
<dbReference type="PANTHER" id="PTHR12595:SF0">
    <property type="entry name" value="ADENYLATE KINASE ISOENZYME 6"/>
    <property type="match status" value="1"/>
</dbReference>
<dbReference type="Pfam" id="PF13238">
    <property type="entry name" value="AAA_18"/>
    <property type="match status" value="1"/>
</dbReference>
<dbReference type="GO" id="GO:0005737">
    <property type="term" value="C:cytoplasm"/>
    <property type="evidence" value="ECO:0007669"/>
    <property type="project" value="UniProtKB-SubCell"/>
</dbReference>
<dbReference type="GO" id="GO:0004017">
    <property type="term" value="F:AMP kinase activity"/>
    <property type="evidence" value="ECO:0007669"/>
    <property type="project" value="UniProtKB-UniRule"/>
</dbReference>
<feature type="binding site" evidence="10">
    <location>
        <position position="23"/>
    </location>
    <ligand>
        <name>ATP</name>
        <dbReference type="ChEBI" id="CHEBI:30616"/>
    </ligand>
</feature>
<dbReference type="GO" id="GO:0016887">
    <property type="term" value="F:ATP hydrolysis activity"/>
    <property type="evidence" value="ECO:0007669"/>
    <property type="project" value="UniProtKB-UniRule"/>
</dbReference>
<evidence type="ECO:0000313" key="12">
    <source>
        <dbReference type="Proteomes" id="UP000076078"/>
    </source>
</evidence>
<dbReference type="OrthoDB" id="10251185at2759"/>
<dbReference type="GO" id="GO:0005524">
    <property type="term" value="F:ATP binding"/>
    <property type="evidence" value="ECO:0007669"/>
    <property type="project" value="UniProtKB-KW"/>
</dbReference>
<feature type="binding site" evidence="10">
    <location>
        <position position="21"/>
    </location>
    <ligand>
        <name>ATP</name>
        <dbReference type="ChEBI" id="CHEBI:30616"/>
    </ligand>
</feature>
<comment type="caution">
    <text evidence="10">Lacks conserved residue(s) required for the propagation of feature annotation.</text>
</comment>
<dbReference type="InterPro" id="IPR027417">
    <property type="entry name" value="P-loop_NTPase"/>
</dbReference>
<evidence type="ECO:0000256" key="1">
    <source>
        <dbReference type="ARBA" id="ARBA00000582"/>
    </source>
</evidence>
<comment type="function">
    <text evidence="10">Broad-specificity nucleoside monophosphate (NMP) kinase that catalyzes the reversible transfer of the terminal phosphate group between nucleoside triphosphates and monophosphates. Has also ATPase activity. Involved in the late cytoplasmic maturation steps of the 40S ribosomal particles, specifically 18S rRNA maturation. While NMP activity is not required for ribosome maturation, ATPase activity is. Associates transiently with small ribosomal subunit protein uS11. ATP hydrolysis breaks the interaction with uS11. May temporarily remove uS11 from the ribosome to enable a conformational change of the ribosomal RNA that is needed for the final maturation step of the small ribosomal subunit. Its NMP activity may have a role in nuclear energy homeostasis.</text>
</comment>
<dbReference type="EMBL" id="LODT01000037">
    <property type="protein sequence ID" value="KYQ90659.1"/>
    <property type="molecule type" value="Genomic_DNA"/>
</dbReference>
<organism evidence="11 12">
    <name type="scientific">Tieghemostelium lacteum</name>
    <name type="common">Slime mold</name>
    <name type="synonym">Dictyostelium lacteum</name>
    <dbReference type="NCBI Taxonomy" id="361077"/>
    <lineage>
        <taxon>Eukaryota</taxon>
        <taxon>Amoebozoa</taxon>
        <taxon>Evosea</taxon>
        <taxon>Eumycetozoa</taxon>
        <taxon>Dictyostelia</taxon>
        <taxon>Dictyosteliales</taxon>
        <taxon>Raperosteliaceae</taxon>
        <taxon>Tieghemostelium</taxon>
    </lineage>
</organism>
<keyword evidence="8 10" id="KW-0067">ATP-binding</keyword>
<comment type="catalytic activity">
    <reaction evidence="10">
        <text>ATP + H2O = ADP + phosphate + H(+)</text>
        <dbReference type="Rhea" id="RHEA:13065"/>
        <dbReference type="ChEBI" id="CHEBI:15377"/>
        <dbReference type="ChEBI" id="CHEBI:15378"/>
        <dbReference type="ChEBI" id="CHEBI:30616"/>
        <dbReference type="ChEBI" id="CHEBI:43474"/>
        <dbReference type="ChEBI" id="CHEBI:456216"/>
    </reaction>
</comment>
<dbReference type="InterPro" id="IPR020618">
    <property type="entry name" value="Adenyl_kinase_AK6"/>
</dbReference>
<evidence type="ECO:0000256" key="2">
    <source>
        <dbReference type="ARBA" id="ARBA00022490"/>
    </source>
</evidence>
<evidence type="ECO:0000256" key="8">
    <source>
        <dbReference type="ARBA" id="ARBA00022840"/>
    </source>
</evidence>
<evidence type="ECO:0000256" key="6">
    <source>
        <dbReference type="ARBA" id="ARBA00022741"/>
    </source>
</evidence>
<dbReference type="Proteomes" id="UP000076078">
    <property type="component" value="Unassembled WGS sequence"/>
</dbReference>
<keyword evidence="2 10" id="KW-0963">Cytoplasm</keyword>
<evidence type="ECO:0000256" key="3">
    <source>
        <dbReference type="ARBA" id="ARBA00022517"/>
    </source>
</evidence>
<evidence type="ECO:0000256" key="9">
    <source>
        <dbReference type="ARBA" id="ARBA00023242"/>
    </source>
</evidence>
<dbReference type="PANTHER" id="PTHR12595">
    <property type="entry name" value="POS9-ACTIVATING FACTOR FAP7-RELATED"/>
    <property type="match status" value="1"/>
</dbReference>
<dbReference type="Gene3D" id="3.40.50.300">
    <property type="entry name" value="P-loop containing nucleotide triphosphate hydrolases"/>
    <property type="match status" value="1"/>
</dbReference>
<accession>A0A151Z9P7</accession>
<dbReference type="FunFam" id="3.40.50.300:FF:000372">
    <property type="entry name" value="Adenylate kinase isoenzyme 6 homolog"/>
    <property type="match status" value="1"/>
</dbReference>
<protein>
    <recommendedName>
        <fullName evidence="10">Adenylate kinase isoenzyme 6 homolog</fullName>
        <shortName evidence="10">AK6</shortName>
        <ecNumber evidence="10">2.7.4.3</ecNumber>
    </recommendedName>
    <alternativeName>
        <fullName evidence="10">Dual activity adenylate kinase/ATPase</fullName>
        <shortName evidence="10">AK/ATPase</shortName>
    </alternativeName>
</protein>
<dbReference type="GO" id="GO:0042274">
    <property type="term" value="P:ribosomal small subunit biogenesis"/>
    <property type="evidence" value="ECO:0007669"/>
    <property type="project" value="UniProtKB-UniRule"/>
</dbReference>
<comment type="similarity">
    <text evidence="10">Belongs to the adenylate kinase family. AK6 subfamily.</text>
</comment>
<sequence>MNKIKRNKPNILITGTPGTGKSSLAEQIANSHQFNHFDISQLVKEKGLDDGFDEEFQCLIIDEDKVCDELEEPMCKGGCVVDHHSSEWFPERWFDLVIVLQTDIQVLYKRLEKRGYIEKKITNNIDCEIMQTMLDEALGAYKEEIVITLPSNNVEDSESNQAKISNWIEQWQNINSLHSDI</sequence>
<feature type="binding site" evidence="10">
    <location>
        <position position="18"/>
    </location>
    <ligand>
        <name>ATP</name>
        <dbReference type="ChEBI" id="CHEBI:30616"/>
    </ligand>
</feature>
<keyword evidence="4 10" id="KW-0698">rRNA processing</keyword>
<keyword evidence="9 10" id="KW-0539">Nucleus</keyword>
<keyword evidence="5 10" id="KW-0808">Transferase</keyword>
<keyword evidence="12" id="KW-1185">Reference proteome</keyword>
<dbReference type="AlphaFoldDB" id="A0A151Z9P7"/>